<keyword evidence="2" id="KW-1185">Reference proteome</keyword>
<evidence type="ECO:0000313" key="1">
    <source>
        <dbReference type="EMBL" id="CAG8827096.1"/>
    </source>
</evidence>
<dbReference type="Proteomes" id="UP000789759">
    <property type="component" value="Unassembled WGS sequence"/>
</dbReference>
<evidence type="ECO:0000313" key="2">
    <source>
        <dbReference type="Proteomes" id="UP000789759"/>
    </source>
</evidence>
<dbReference type="AlphaFoldDB" id="A0A9N9KEY0"/>
<organism evidence="1 2">
    <name type="scientific">Cetraspora pellucida</name>
    <dbReference type="NCBI Taxonomy" id="1433469"/>
    <lineage>
        <taxon>Eukaryota</taxon>
        <taxon>Fungi</taxon>
        <taxon>Fungi incertae sedis</taxon>
        <taxon>Mucoromycota</taxon>
        <taxon>Glomeromycotina</taxon>
        <taxon>Glomeromycetes</taxon>
        <taxon>Diversisporales</taxon>
        <taxon>Gigasporaceae</taxon>
        <taxon>Cetraspora</taxon>
    </lineage>
</organism>
<reference evidence="1" key="1">
    <citation type="submission" date="2021-06" db="EMBL/GenBank/DDBJ databases">
        <authorList>
            <person name="Kallberg Y."/>
            <person name="Tangrot J."/>
            <person name="Rosling A."/>
        </authorList>
    </citation>
    <scope>NUCLEOTIDE SEQUENCE</scope>
    <source>
        <strain evidence="1">FL966</strain>
    </source>
</reference>
<comment type="caution">
    <text evidence="1">The sequence shown here is derived from an EMBL/GenBank/DDBJ whole genome shotgun (WGS) entry which is preliminary data.</text>
</comment>
<protein>
    <submittedName>
        <fullName evidence="1">16095_t:CDS:1</fullName>
    </submittedName>
</protein>
<feature type="non-terminal residue" evidence="1">
    <location>
        <position position="161"/>
    </location>
</feature>
<accession>A0A9N9KEY0</accession>
<proteinExistence type="predicted"/>
<name>A0A9N9KEY0_9GLOM</name>
<dbReference type="EMBL" id="CAJVQA010058429">
    <property type="protein sequence ID" value="CAG8827096.1"/>
    <property type="molecule type" value="Genomic_DNA"/>
</dbReference>
<gene>
    <name evidence="1" type="ORF">CPELLU_LOCUS20276</name>
</gene>
<sequence>AMKWIKIAWEEVSTKTIRSCWLRTKTITSRDDNGVPIIPPTVIEGTNDIEENPPVDPNDELIIKELQQQINMLQVRNPMPIEDLLNPEEEREIHQQFTDEDLIHGATEIEEAEDEFVMLPLTGEEQLNILRGALRIVDERVDDGGVTLKFLRKLQNCIREE</sequence>
<feature type="non-terminal residue" evidence="1">
    <location>
        <position position="1"/>
    </location>
</feature>
<dbReference type="OrthoDB" id="2394465at2759"/>